<keyword evidence="6" id="KW-0539">Nucleus</keyword>
<dbReference type="EMBL" id="RWIC01001354">
    <property type="protein sequence ID" value="TKC36163.1"/>
    <property type="molecule type" value="Genomic_DNA"/>
</dbReference>
<evidence type="ECO:0000256" key="1">
    <source>
        <dbReference type="ARBA" id="ARBA00004123"/>
    </source>
</evidence>
<evidence type="ECO:0000256" key="6">
    <source>
        <dbReference type="ARBA" id="ARBA00023242"/>
    </source>
</evidence>
<organism evidence="8 9">
    <name type="scientific">Monodon monoceros</name>
    <name type="common">Narwhal</name>
    <name type="synonym">Ceratodon monodon</name>
    <dbReference type="NCBI Taxonomy" id="40151"/>
    <lineage>
        <taxon>Eukaryota</taxon>
        <taxon>Metazoa</taxon>
        <taxon>Chordata</taxon>
        <taxon>Craniata</taxon>
        <taxon>Vertebrata</taxon>
        <taxon>Euteleostomi</taxon>
        <taxon>Mammalia</taxon>
        <taxon>Eutheria</taxon>
        <taxon>Laurasiatheria</taxon>
        <taxon>Artiodactyla</taxon>
        <taxon>Whippomorpha</taxon>
        <taxon>Cetacea</taxon>
        <taxon>Odontoceti</taxon>
        <taxon>Monodontidae</taxon>
        <taxon>Monodon</taxon>
    </lineage>
</organism>
<dbReference type="PANTHER" id="PTHR15556:SF5">
    <property type="entry name" value="EP300-INTERACTING INHIBITOR OF DIFFERENTIATION 1"/>
    <property type="match status" value="1"/>
</dbReference>
<name>A0A4U1EJ60_MONMO</name>
<accession>A0A4U1EJ60</accession>
<keyword evidence="2" id="KW-0678">Repressor</keyword>
<dbReference type="GO" id="GO:0003714">
    <property type="term" value="F:transcription corepressor activity"/>
    <property type="evidence" value="ECO:0007669"/>
    <property type="project" value="TreeGrafter"/>
</dbReference>
<feature type="region of interest" description="Disordered" evidence="7">
    <location>
        <begin position="1"/>
        <end position="83"/>
    </location>
</feature>
<dbReference type="PANTHER" id="PTHR15556">
    <property type="entry name" value="EP300-INTERACTING INHIBITOR OF DIFFERENTIATION 2-RELATED"/>
    <property type="match status" value="1"/>
</dbReference>
<evidence type="ECO:0000256" key="5">
    <source>
        <dbReference type="ARBA" id="ARBA00023163"/>
    </source>
</evidence>
<sequence length="83" mass="8896">MLGMNEPSQLYEEGNDVQMDLMPGKSDLLQMQVGSGSREPSPNPRTGALPQLDQDGPMEEEAARPTAEPQGDRGLANRPSSGE</sequence>
<reference evidence="9" key="1">
    <citation type="journal article" date="2019" name="IScience">
        <title>Narwhal Genome Reveals Long-Term Low Genetic Diversity despite Current Large Abundance Size.</title>
        <authorList>
            <person name="Westbury M.V."/>
            <person name="Petersen B."/>
            <person name="Garde E."/>
            <person name="Heide-Jorgensen M.P."/>
            <person name="Lorenzen E.D."/>
        </authorList>
    </citation>
    <scope>NUCLEOTIDE SEQUENCE [LARGE SCALE GENOMIC DNA]</scope>
</reference>
<comment type="caution">
    <text evidence="8">The sequence shown here is derived from an EMBL/GenBank/DDBJ whole genome shotgun (WGS) entry which is preliminary data.</text>
</comment>
<evidence type="ECO:0000256" key="2">
    <source>
        <dbReference type="ARBA" id="ARBA00022491"/>
    </source>
</evidence>
<gene>
    <name evidence="8" type="ORF">EI555_016843</name>
</gene>
<keyword evidence="4" id="KW-0805">Transcription regulation</keyword>
<dbReference type="InterPro" id="IPR033258">
    <property type="entry name" value="EID"/>
</dbReference>
<comment type="subcellular location">
    <subcellularLocation>
        <location evidence="1">Nucleus</location>
    </subcellularLocation>
</comment>
<protein>
    <submittedName>
        <fullName evidence="8">Uncharacterized protein</fullName>
    </submittedName>
</protein>
<evidence type="ECO:0000313" key="9">
    <source>
        <dbReference type="Proteomes" id="UP000308365"/>
    </source>
</evidence>
<dbReference type="GO" id="GO:0005654">
    <property type="term" value="C:nucleoplasm"/>
    <property type="evidence" value="ECO:0007669"/>
    <property type="project" value="TreeGrafter"/>
</dbReference>
<evidence type="ECO:0000313" key="8">
    <source>
        <dbReference type="EMBL" id="TKC36163.1"/>
    </source>
</evidence>
<evidence type="ECO:0000256" key="7">
    <source>
        <dbReference type="SAM" id="MobiDB-lite"/>
    </source>
</evidence>
<evidence type="ECO:0000256" key="3">
    <source>
        <dbReference type="ARBA" id="ARBA00022782"/>
    </source>
</evidence>
<keyword evidence="3" id="KW-0221">Differentiation</keyword>
<evidence type="ECO:0000256" key="4">
    <source>
        <dbReference type="ARBA" id="ARBA00023015"/>
    </source>
</evidence>
<dbReference type="AlphaFoldDB" id="A0A4U1EJ60"/>
<proteinExistence type="predicted"/>
<dbReference type="GO" id="GO:0030154">
    <property type="term" value="P:cell differentiation"/>
    <property type="evidence" value="ECO:0007669"/>
    <property type="project" value="UniProtKB-KW"/>
</dbReference>
<keyword evidence="5" id="KW-0804">Transcription</keyword>
<dbReference type="Proteomes" id="UP000308365">
    <property type="component" value="Unassembled WGS sequence"/>
</dbReference>